<keyword evidence="11" id="KW-1133">Transmembrane helix</keyword>
<evidence type="ECO:0000259" key="15">
    <source>
        <dbReference type="PROSITE" id="PS50011"/>
    </source>
</evidence>
<evidence type="ECO:0000256" key="6">
    <source>
        <dbReference type="ARBA" id="ARBA00022692"/>
    </source>
</evidence>
<reference evidence="16 17" key="1">
    <citation type="submission" date="2014-03" db="EMBL/GenBank/DDBJ databases">
        <title>Draft genome of the hookworm Oesophagostomum dentatum.</title>
        <authorList>
            <person name="Mitreva M."/>
        </authorList>
    </citation>
    <scope>NUCLEOTIDE SEQUENCE [LARGE SCALE GENOMIC DNA]</scope>
    <source>
        <strain evidence="16 17">OD-Hann</strain>
    </source>
</reference>
<dbReference type="PANTHER" id="PTHR23255:SF100">
    <property type="entry name" value="RECEPTOR PROTEIN SERINE_THREONINE KINASE"/>
    <property type="match status" value="1"/>
</dbReference>
<evidence type="ECO:0000256" key="11">
    <source>
        <dbReference type="ARBA" id="ARBA00022989"/>
    </source>
</evidence>
<feature type="compositionally biased region" description="Polar residues" evidence="14">
    <location>
        <begin position="218"/>
        <end position="228"/>
    </location>
</feature>
<keyword evidence="6" id="KW-0812">Transmembrane</keyword>
<keyword evidence="8" id="KW-0547">Nucleotide-binding</keyword>
<dbReference type="EC" id="2.7.11.30" evidence="3"/>
<dbReference type="EMBL" id="KN563922">
    <property type="protein sequence ID" value="KHJ85429.1"/>
    <property type="molecule type" value="Genomic_DNA"/>
</dbReference>
<evidence type="ECO:0000256" key="4">
    <source>
        <dbReference type="ARBA" id="ARBA00022527"/>
    </source>
</evidence>
<evidence type="ECO:0000256" key="14">
    <source>
        <dbReference type="SAM" id="MobiDB-lite"/>
    </source>
</evidence>
<dbReference type="PROSITE" id="PS50011">
    <property type="entry name" value="PROTEIN_KINASE_DOM"/>
    <property type="match status" value="1"/>
</dbReference>
<evidence type="ECO:0000256" key="2">
    <source>
        <dbReference type="ARBA" id="ARBA00009605"/>
    </source>
</evidence>
<organism evidence="16 17">
    <name type="scientific">Oesophagostomum dentatum</name>
    <name type="common">Nodular worm</name>
    <dbReference type="NCBI Taxonomy" id="61180"/>
    <lineage>
        <taxon>Eukaryota</taxon>
        <taxon>Metazoa</taxon>
        <taxon>Ecdysozoa</taxon>
        <taxon>Nematoda</taxon>
        <taxon>Chromadorea</taxon>
        <taxon>Rhabditida</taxon>
        <taxon>Rhabditina</taxon>
        <taxon>Rhabditomorpha</taxon>
        <taxon>Strongyloidea</taxon>
        <taxon>Strongylidae</taxon>
        <taxon>Oesophagostomum</taxon>
    </lineage>
</organism>
<dbReference type="InterPro" id="IPR011009">
    <property type="entry name" value="Kinase-like_dom_sf"/>
</dbReference>
<keyword evidence="9" id="KW-0418">Kinase</keyword>
<dbReference type="InterPro" id="IPR000333">
    <property type="entry name" value="TGFB_receptor"/>
</dbReference>
<dbReference type="GO" id="GO:0043235">
    <property type="term" value="C:receptor complex"/>
    <property type="evidence" value="ECO:0007669"/>
    <property type="project" value="TreeGrafter"/>
</dbReference>
<comment type="similarity">
    <text evidence="2">Belongs to the protein kinase superfamily. TKL Ser/Thr protein kinase family. TGFB receptor subfamily.</text>
</comment>
<evidence type="ECO:0000256" key="10">
    <source>
        <dbReference type="ARBA" id="ARBA00022840"/>
    </source>
</evidence>
<keyword evidence="10" id="KW-0067">ATP-binding</keyword>
<comment type="subcellular location">
    <subcellularLocation>
        <location evidence="1">Membrane</location>
        <topology evidence="1">Single-pass type I membrane protein</topology>
    </subcellularLocation>
</comment>
<keyword evidence="7" id="KW-0732">Signal</keyword>
<dbReference type="Pfam" id="PF00069">
    <property type="entry name" value="Pkinase"/>
    <property type="match status" value="1"/>
</dbReference>
<dbReference type="GO" id="GO:0030509">
    <property type="term" value="P:BMP signaling pathway"/>
    <property type="evidence" value="ECO:0007669"/>
    <property type="project" value="TreeGrafter"/>
</dbReference>
<dbReference type="OrthoDB" id="547665at2759"/>
<dbReference type="GO" id="GO:0005886">
    <property type="term" value="C:plasma membrane"/>
    <property type="evidence" value="ECO:0007669"/>
    <property type="project" value="TreeGrafter"/>
</dbReference>
<dbReference type="GO" id="GO:0005524">
    <property type="term" value="F:ATP binding"/>
    <property type="evidence" value="ECO:0007669"/>
    <property type="project" value="UniProtKB-KW"/>
</dbReference>
<proteinExistence type="inferred from homology"/>
<name>A0A0B1SKG8_OESDE</name>
<feature type="domain" description="Protein kinase" evidence="15">
    <location>
        <begin position="1"/>
        <end position="216"/>
    </location>
</feature>
<keyword evidence="4" id="KW-0723">Serine/threonine-protein kinase</keyword>
<keyword evidence="5" id="KW-0808">Transferase</keyword>
<dbReference type="PROSITE" id="PS00108">
    <property type="entry name" value="PROTEIN_KINASE_ST"/>
    <property type="match status" value="1"/>
</dbReference>
<evidence type="ECO:0000256" key="12">
    <source>
        <dbReference type="ARBA" id="ARBA00023136"/>
    </source>
</evidence>
<evidence type="ECO:0000256" key="13">
    <source>
        <dbReference type="ARBA" id="ARBA00023170"/>
    </source>
</evidence>
<evidence type="ECO:0000256" key="7">
    <source>
        <dbReference type="ARBA" id="ARBA00022729"/>
    </source>
</evidence>
<accession>A0A0B1SKG8</accession>
<evidence type="ECO:0000256" key="1">
    <source>
        <dbReference type="ARBA" id="ARBA00004479"/>
    </source>
</evidence>
<evidence type="ECO:0000256" key="3">
    <source>
        <dbReference type="ARBA" id="ARBA00012401"/>
    </source>
</evidence>
<dbReference type="PANTHER" id="PTHR23255">
    <property type="entry name" value="TRANSFORMING GROWTH FACTOR-BETA RECEPTOR TYPE I AND II"/>
    <property type="match status" value="1"/>
</dbReference>
<protein>
    <recommendedName>
        <fullName evidence="3">receptor protein serine/threonine kinase</fullName>
        <ecNumber evidence="3">2.7.11.30</ecNumber>
    </recommendedName>
</protein>
<gene>
    <name evidence="16" type="ORF">OESDEN_14845</name>
</gene>
<dbReference type="SMART" id="SM00220">
    <property type="entry name" value="S_TKc"/>
    <property type="match status" value="1"/>
</dbReference>
<dbReference type="AlphaFoldDB" id="A0A0B1SKG8"/>
<keyword evidence="12" id="KW-0472">Membrane</keyword>
<evidence type="ECO:0000313" key="16">
    <source>
        <dbReference type="EMBL" id="KHJ85429.1"/>
    </source>
</evidence>
<evidence type="ECO:0000313" key="17">
    <source>
        <dbReference type="Proteomes" id="UP000053660"/>
    </source>
</evidence>
<dbReference type="InterPro" id="IPR008271">
    <property type="entry name" value="Ser/Thr_kinase_AS"/>
</dbReference>
<dbReference type="GO" id="GO:0005024">
    <property type="term" value="F:transforming growth factor beta receptor activity"/>
    <property type="evidence" value="ECO:0007669"/>
    <property type="project" value="TreeGrafter"/>
</dbReference>
<feature type="region of interest" description="Disordered" evidence="14">
    <location>
        <begin position="216"/>
        <end position="237"/>
    </location>
</feature>
<dbReference type="InterPro" id="IPR000719">
    <property type="entry name" value="Prot_kinase_dom"/>
</dbReference>
<dbReference type="SUPFAM" id="SSF56112">
    <property type="entry name" value="Protein kinase-like (PK-like)"/>
    <property type="match status" value="1"/>
</dbReference>
<evidence type="ECO:0000256" key="8">
    <source>
        <dbReference type="ARBA" id="ARBA00022741"/>
    </source>
</evidence>
<dbReference type="Gene3D" id="1.10.510.10">
    <property type="entry name" value="Transferase(Phosphotransferase) domain 1"/>
    <property type="match status" value="1"/>
</dbReference>
<evidence type="ECO:0000256" key="9">
    <source>
        <dbReference type="ARBA" id="ARBA00022777"/>
    </source>
</evidence>
<keyword evidence="17" id="KW-1185">Reference proteome</keyword>
<sequence>MALLQKNVLTLKQCLRIMSGMLEGLAFLHEAQGNKCTVVHRDIKSKNILLKSVESANEKEVALTACIADFGLAAVFTSPQIDEQVTGQVGTFRYMSPEVLEGATEFTVPAFQRIDVYAMALVMWEVLSRTCVSEDDDQTDVPPYKQPFEEYTSAYPSLGEMRDVVVNRKLRPEFRPEVSKHPVGGAVEYTIRDMWHTIADGRITASLARERINAMNGCDSQGSEGYHSSSDHNRKVSMSSVVGGDGLCIPAEVSVNSNCFPETDEFQRER</sequence>
<keyword evidence="13" id="KW-0675">Receptor</keyword>
<evidence type="ECO:0000256" key="5">
    <source>
        <dbReference type="ARBA" id="ARBA00022679"/>
    </source>
</evidence>
<dbReference type="Proteomes" id="UP000053660">
    <property type="component" value="Unassembled WGS sequence"/>
</dbReference>